<keyword evidence="4 8" id="KW-0812">Transmembrane</keyword>
<dbReference type="SUPFAM" id="SSF103506">
    <property type="entry name" value="Mitochondrial carrier"/>
    <property type="match status" value="1"/>
</dbReference>
<dbReference type="InterPro" id="IPR023395">
    <property type="entry name" value="MCP_dom_sf"/>
</dbReference>
<dbReference type="PRINTS" id="PR00926">
    <property type="entry name" value="MITOCARRIER"/>
</dbReference>
<reference evidence="11 12" key="1">
    <citation type="journal article" date="2024" name="Nat. Commun.">
        <title>Phylogenomics reveals the evolutionary origins of lichenization in chlorophyte algae.</title>
        <authorList>
            <person name="Puginier C."/>
            <person name="Libourel C."/>
            <person name="Otte J."/>
            <person name="Skaloud P."/>
            <person name="Haon M."/>
            <person name="Grisel S."/>
            <person name="Petersen M."/>
            <person name="Berrin J.G."/>
            <person name="Delaux P.M."/>
            <person name="Dal Grande F."/>
            <person name="Keller J."/>
        </authorList>
    </citation>
    <scope>NUCLEOTIDE SEQUENCE [LARGE SCALE GENOMIC DNA]</scope>
    <source>
        <strain evidence="11 12">SAG 2043</strain>
    </source>
</reference>
<keyword evidence="6" id="KW-1133">Transmembrane helix</keyword>
<keyword evidence="3 9" id="KW-0813">Transport</keyword>
<comment type="caution">
    <text evidence="11">The sequence shown here is derived from an EMBL/GenBank/DDBJ whole genome shotgun (WGS) entry which is preliminary data.</text>
</comment>
<accession>A0AAW1PKS2</accession>
<gene>
    <name evidence="11" type="ORF">WJX72_001868</name>
</gene>
<evidence type="ECO:0000256" key="2">
    <source>
        <dbReference type="ARBA" id="ARBA00006375"/>
    </source>
</evidence>
<keyword evidence="5" id="KW-0677">Repeat</keyword>
<evidence type="ECO:0000256" key="10">
    <source>
        <dbReference type="SAM" id="MobiDB-lite"/>
    </source>
</evidence>
<keyword evidence="7 8" id="KW-0472">Membrane</keyword>
<dbReference type="InterPro" id="IPR018108">
    <property type="entry name" value="MCP_transmembrane"/>
</dbReference>
<dbReference type="AlphaFoldDB" id="A0AAW1PKS2"/>
<evidence type="ECO:0000256" key="9">
    <source>
        <dbReference type="RuleBase" id="RU000488"/>
    </source>
</evidence>
<name>A0AAW1PKS2_9CHLO</name>
<evidence type="ECO:0000256" key="8">
    <source>
        <dbReference type="PROSITE-ProRule" id="PRU00282"/>
    </source>
</evidence>
<evidence type="ECO:0000256" key="7">
    <source>
        <dbReference type="ARBA" id="ARBA00023136"/>
    </source>
</evidence>
<feature type="repeat" description="Solcar" evidence="8">
    <location>
        <begin position="19"/>
        <end position="112"/>
    </location>
</feature>
<dbReference type="Proteomes" id="UP001489004">
    <property type="component" value="Unassembled WGS sequence"/>
</dbReference>
<sequence length="172" mass="17996">MNTKTSRKQSDAQPEPGTPPVWHGLAAGAVAAVISRLCTYPADTIKARLQVQGALAQRGAYRTTYSSTAHAFLQVTSTEGLHGLYKGFAAILAGVIPANAIYFGGYELGKAMVPASYGILGDMLTGTVAQLAAGVAYTPIDIVKERLQVQPLMSGSYAYRVTSIRGGGRATC</sequence>
<proteinExistence type="inferred from homology"/>
<dbReference type="EMBL" id="JALJOR010000011">
    <property type="protein sequence ID" value="KAK9808684.1"/>
    <property type="molecule type" value="Genomic_DNA"/>
</dbReference>
<dbReference type="GO" id="GO:0016020">
    <property type="term" value="C:membrane"/>
    <property type="evidence" value="ECO:0007669"/>
    <property type="project" value="UniProtKB-SubCell"/>
</dbReference>
<organism evidence="11 12">
    <name type="scientific">[Myrmecia] bisecta</name>
    <dbReference type="NCBI Taxonomy" id="41462"/>
    <lineage>
        <taxon>Eukaryota</taxon>
        <taxon>Viridiplantae</taxon>
        <taxon>Chlorophyta</taxon>
        <taxon>core chlorophytes</taxon>
        <taxon>Trebouxiophyceae</taxon>
        <taxon>Trebouxiales</taxon>
        <taxon>Trebouxiaceae</taxon>
        <taxon>Myrmecia</taxon>
    </lineage>
</organism>
<evidence type="ECO:0000313" key="12">
    <source>
        <dbReference type="Proteomes" id="UP001489004"/>
    </source>
</evidence>
<evidence type="ECO:0000256" key="6">
    <source>
        <dbReference type="ARBA" id="ARBA00022989"/>
    </source>
</evidence>
<dbReference type="PROSITE" id="PS50920">
    <property type="entry name" value="SOLCAR"/>
    <property type="match status" value="1"/>
</dbReference>
<evidence type="ECO:0000256" key="1">
    <source>
        <dbReference type="ARBA" id="ARBA00004141"/>
    </source>
</evidence>
<dbReference type="InterPro" id="IPR002067">
    <property type="entry name" value="MCP"/>
</dbReference>
<protein>
    <submittedName>
        <fullName evidence="11">Uncharacterized protein</fullName>
    </submittedName>
</protein>
<comment type="similarity">
    <text evidence="2 9">Belongs to the mitochondrial carrier (TC 2.A.29) family.</text>
</comment>
<evidence type="ECO:0000256" key="4">
    <source>
        <dbReference type="ARBA" id="ARBA00022692"/>
    </source>
</evidence>
<evidence type="ECO:0000313" key="11">
    <source>
        <dbReference type="EMBL" id="KAK9808684.1"/>
    </source>
</evidence>
<evidence type="ECO:0000256" key="3">
    <source>
        <dbReference type="ARBA" id="ARBA00022448"/>
    </source>
</evidence>
<keyword evidence="12" id="KW-1185">Reference proteome</keyword>
<dbReference type="Pfam" id="PF00153">
    <property type="entry name" value="Mito_carr"/>
    <property type="match status" value="2"/>
</dbReference>
<dbReference type="Gene3D" id="1.50.40.10">
    <property type="entry name" value="Mitochondrial carrier domain"/>
    <property type="match status" value="1"/>
</dbReference>
<evidence type="ECO:0000256" key="5">
    <source>
        <dbReference type="ARBA" id="ARBA00022737"/>
    </source>
</evidence>
<feature type="region of interest" description="Disordered" evidence="10">
    <location>
        <begin position="1"/>
        <end position="20"/>
    </location>
</feature>
<dbReference type="GO" id="GO:0055085">
    <property type="term" value="P:transmembrane transport"/>
    <property type="evidence" value="ECO:0007669"/>
    <property type="project" value="InterPro"/>
</dbReference>
<dbReference type="PANTHER" id="PTHR45667">
    <property type="entry name" value="S-ADENOSYLMETHIONINE MITOCHONDRIAL CARRIER PROTEIN"/>
    <property type="match status" value="1"/>
</dbReference>
<comment type="subcellular location">
    <subcellularLocation>
        <location evidence="1">Membrane</location>
        <topology evidence="1">Multi-pass membrane protein</topology>
    </subcellularLocation>
</comment>